<evidence type="ECO:0000256" key="2">
    <source>
        <dbReference type="ARBA" id="ARBA00022840"/>
    </source>
</evidence>
<dbReference type="GO" id="GO:0016887">
    <property type="term" value="F:ATP hydrolysis activity"/>
    <property type="evidence" value="ECO:0007669"/>
    <property type="project" value="InterPro"/>
</dbReference>
<keyword evidence="1" id="KW-0547">Nucleotide-binding</keyword>
<dbReference type="PANTHER" id="PTHR12169:SF6">
    <property type="entry name" value="AFG1-LIKE ATPASE"/>
    <property type="match status" value="1"/>
</dbReference>
<keyword evidence="3" id="KW-0132">Cell division</keyword>
<dbReference type="GO" id="GO:0005524">
    <property type="term" value="F:ATP binding"/>
    <property type="evidence" value="ECO:0007669"/>
    <property type="project" value="UniProtKB-KW"/>
</dbReference>
<protein>
    <submittedName>
        <fullName evidence="3">Cell division protein ZapE</fullName>
    </submittedName>
</protein>
<evidence type="ECO:0000256" key="1">
    <source>
        <dbReference type="ARBA" id="ARBA00022741"/>
    </source>
</evidence>
<dbReference type="GO" id="GO:0005737">
    <property type="term" value="C:cytoplasm"/>
    <property type="evidence" value="ECO:0007669"/>
    <property type="project" value="TreeGrafter"/>
</dbReference>
<proteinExistence type="predicted"/>
<dbReference type="Pfam" id="PF03969">
    <property type="entry name" value="AFG1_ATPase"/>
    <property type="match status" value="1"/>
</dbReference>
<accession>A0A2P5SYC0</accession>
<dbReference type="RefSeq" id="WP_136131707.1">
    <property type="nucleotide sequence ID" value="NZ_PDKS01000002.1"/>
</dbReference>
<dbReference type="NCBIfam" id="NF040713">
    <property type="entry name" value="ZapE"/>
    <property type="match status" value="1"/>
</dbReference>
<name>A0A2P5SYC0_9GAMM</name>
<sequence length="372" mass="44268">MKNLSLILLYKKAILLNQFKFDEVQYKTITILNRFYKTLFDNQRVKYFNFKKFLKILIRLTKKNREEIKLTTRGVYLWGEPGCGKTWIASLFFSSISSNRKIHFHFCRFILYVREKMKVLQGHNNPLLIIAHQLKFKIDILFIDEFYISDNSDAIIINTLIQELLKREVILIITSNINIEKLNLKCLENSIWLITIENIQKYFKIINMNSGIDYRTRHIKSICLWKCPLNEKSCNYMEKMFNILSGNKLKNSMIRINYRDIVVLGNSNGVLSIDFQSICGDGRSHHDYMKLSRIFHSILIHNIPIMKYHNENEAKRFLLLIDELYVNNIKLIVSAETDKLNIYQGTHLKFEYKRCLSRLEEMQSENYFQSPN</sequence>
<gene>
    <name evidence="3" type="ORF">CRV11_02110</name>
</gene>
<dbReference type="EMBL" id="PDKS01000002">
    <property type="protein sequence ID" value="PPI87302.1"/>
    <property type="molecule type" value="Genomic_DNA"/>
</dbReference>
<dbReference type="Proteomes" id="UP000296034">
    <property type="component" value="Unassembled WGS sequence"/>
</dbReference>
<dbReference type="OrthoDB" id="9774491at2"/>
<dbReference type="PANTHER" id="PTHR12169">
    <property type="entry name" value="ATPASE N2B"/>
    <property type="match status" value="1"/>
</dbReference>
<dbReference type="SUPFAM" id="SSF52540">
    <property type="entry name" value="P-loop containing nucleoside triphosphate hydrolases"/>
    <property type="match status" value="1"/>
</dbReference>
<dbReference type="GO" id="GO:0051301">
    <property type="term" value="P:cell division"/>
    <property type="evidence" value="ECO:0007669"/>
    <property type="project" value="UniProtKB-KW"/>
</dbReference>
<evidence type="ECO:0000313" key="3">
    <source>
        <dbReference type="EMBL" id="PPI87302.1"/>
    </source>
</evidence>
<dbReference type="Gene3D" id="3.40.50.300">
    <property type="entry name" value="P-loop containing nucleotide triphosphate hydrolases"/>
    <property type="match status" value="1"/>
</dbReference>
<dbReference type="InterPro" id="IPR005654">
    <property type="entry name" value="ATPase_AFG1-like"/>
</dbReference>
<dbReference type="GO" id="GO:0032153">
    <property type="term" value="C:cell division site"/>
    <property type="evidence" value="ECO:0007669"/>
    <property type="project" value="TreeGrafter"/>
</dbReference>
<dbReference type="AlphaFoldDB" id="A0A2P5SYC0"/>
<keyword evidence="3" id="KW-0131">Cell cycle</keyword>
<keyword evidence="2" id="KW-0067">ATP-binding</keyword>
<evidence type="ECO:0000313" key="4">
    <source>
        <dbReference type="Proteomes" id="UP000296034"/>
    </source>
</evidence>
<reference evidence="3 4" key="1">
    <citation type="journal article" date="2018" name="Genome Biol. Evol.">
        <title>Cladogenesis and Genomic Streamlining in Extracellular Endosymbionts of Tropical Stink Bugs.</title>
        <authorList>
            <person name="Otero-Bravo A."/>
            <person name="Goffredi S."/>
            <person name="Sabree Z.L."/>
        </authorList>
    </citation>
    <scope>NUCLEOTIDE SEQUENCE [LARGE SCALE GENOMIC DNA]</scope>
    <source>
        <strain evidence="3 4">SoET</strain>
    </source>
</reference>
<comment type="caution">
    <text evidence="3">The sequence shown here is derived from an EMBL/GenBank/DDBJ whole genome shotgun (WGS) entry which is preliminary data.</text>
</comment>
<organism evidence="3 4">
    <name type="scientific">Candidatus Pantoea edessiphila</name>
    <dbReference type="NCBI Taxonomy" id="2044610"/>
    <lineage>
        <taxon>Bacteria</taxon>
        <taxon>Pseudomonadati</taxon>
        <taxon>Pseudomonadota</taxon>
        <taxon>Gammaproteobacteria</taxon>
        <taxon>Enterobacterales</taxon>
        <taxon>Erwiniaceae</taxon>
        <taxon>Pantoea</taxon>
    </lineage>
</organism>
<dbReference type="InterPro" id="IPR027417">
    <property type="entry name" value="P-loop_NTPase"/>
</dbReference>